<dbReference type="InterPro" id="IPR000073">
    <property type="entry name" value="AB_hydrolase_1"/>
</dbReference>
<dbReference type="Pfam" id="PF12697">
    <property type="entry name" value="Abhydrolase_6"/>
    <property type="match status" value="1"/>
</dbReference>
<keyword evidence="3" id="KW-1185">Reference proteome</keyword>
<gene>
    <name evidence="2" type="ORF">J3D65DRAFT_639155</name>
</gene>
<dbReference type="PANTHER" id="PTHR43194:SF2">
    <property type="entry name" value="PEROXISOMAL MEMBRANE PROTEIN LPX1"/>
    <property type="match status" value="1"/>
</dbReference>
<dbReference type="EMBL" id="JBBPEH010000013">
    <property type="protein sequence ID" value="KAK7530674.1"/>
    <property type="molecule type" value="Genomic_DNA"/>
</dbReference>
<dbReference type="PANTHER" id="PTHR43194">
    <property type="entry name" value="HYDROLASE ALPHA/BETA FOLD FAMILY"/>
    <property type="match status" value="1"/>
</dbReference>
<sequence>MKFNPPQTSFFTKGQRAQHGDSHIVINQCYVQHIPPRISLSSEDANAKRNLPVLFIHGGGLTGAMWEATPDRRPGWAHLATQQPFNHPVYLIDAVDYGRSQRAPDALRLGETEHRTAKDLWQLFRFGPLDRFDAREPFPNSQFPLAHMDDLLAMSAARRRTGDAVECAGIAAAIREIGPCHVVAHSHGGALMLKLLDGDDQQAKRLVERLVLVEPWPVMLNSARKMPRTLVVVGDHVEGHWLAEELMERCQRLDTEKLLHLPSVGITGNSHALMCDGNSDEVGRLVFEWLQESGV</sequence>
<dbReference type="SUPFAM" id="SSF53474">
    <property type="entry name" value="alpha/beta-Hydrolases"/>
    <property type="match status" value="1"/>
</dbReference>
<evidence type="ECO:0000259" key="1">
    <source>
        <dbReference type="Pfam" id="PF12697"/>
    </source>
</evidence>
<comment type="caution">
    <text evidence="2">The sequence shown here is derived from an EMBL/GenBank/DDBJ whole genome shotgun (WGS) entry which is preliminary data.</text>
</comment>
<accession>A0ABR1L7L4</accession>
<name>A0ABR1L7L4_9PEZI</name>
<reference evidence="2 3" key="1">
    <citation type="submission" date="2024-04" db="EMBL/GenBank/DDBJ databases">
        <title>Phyllosticta paracitricarpa is synonymous to the EU quarantine fungus P. citricarpa based on phylogenomic analyses.</title>
        <authorList>
            <consortium name="Lawrence Berkeley National Laboratory"/>
            <person name="Van ingen-buijs V.A."/>
            <person name="Van westerhoven A.C."/>
            <person name="Haridas S."/>
            <person name="Skiadas P."/>
            <person name="Martin F."/>
            <person name="Groenewald J.Z."/>
            <person name="Crous P.W."/>
            <person name="Seidl M.F."/>
        </authorList>
    </citation>
    <scope>NUCLEOTIDE SEQUENCE [LARGE SCALE GENOMIC DNA]</scope>
    <source>
        <strain evidence="2 3">CPC 17464</strain>
    </source>
</reference>
<feature type="domain" description="AB hydrolase-1" evidence="1">
    <location>
        <begin position="53"/>
        <end position="244"/>
    </location>
</feature>
<dbReference type="InterPro" id="IPR050228">
    <property type="entry name" value="Carboxylesterase_BioH"/>
</dbReference>
<keyword evidence="2" id="KW-0378">Hydrolase</keyword>
<evidence type="ECO:0000313" key="3">
    <source>
        <dbReference type="Proteomes" id="UP001360953"/>
    </source>
</evidence>
<dbReference type="InterPro" id="IPR029058">
    <property type="entry name" value="AB_hydrolase_fold"/>
</dbReference>
<proteinExistence type="predicted"/>
<dbReference type="Proteomes" id="UP001360953">
    <property type="component" value="Unassembled WGS sequence"/>
</dbReference>
<dbReference type="GeneID" id="92034592"/>
<dbReference type="GO" id="GO:0016787">
    <property type="term" value="F:hydrolase activity"/>
    <property type="evidence" value="ECO:0007669"/>
    <property type="project" value="UniProtKB-KW"/>
</dbReference>
<organism evidence="2 3">
    <name type="scientific">Phyllosticta citribraziliensis</name>
    <dbReference type="NCBI Taxonomy" id="989973"/>
    <lineage>
        <taxon>Eukaryota</taxon>
        <taxon>Fungi</taxon>
        <taxon>Dikarya</taxon>
        <taxon>Ascomycota</taxon>
        <taxon>Pezizomycotina</taxon>
        <taxon>Dothideomycetes</taxon>
        <taxon>Dothideomycetes incertae sedis</taxon>
        <taxon>Botryosphaeriales</taxon>
        <taxon>Phyllostictaceae</taxon>
        <taxon>Phyllosticta</taxon>
    </lineage>
</organism>
<dbReference type="RefSeq" id="XP_066650747.1">
    <property type="nucleotide sequence ID" value="XM_066801686.1"/>
</dbReference>
<protein>
    <submittedName>
        <fullName evidence="2">Alpha/Beta hydrolase protein</fullName>
    </submittedName>
</protein>
<evidence type="ECO:0000313" key="2">
    <source>
        <dbReference type="EMBL" id="KAK7530674.1"/>
    </source>
</evidence>
<dbReference type="Gene3D" id="3.40.50.1820">
    <property type="entry name" value="alpha/beta hydrolase"/>
    <property type="match status" value="1"/>
</dbReference>